<dbReference type="AlphaFoldDB" id="A0A085UP08"/>
<evidence type="ECO:0008006" key="3">
    <source>
        <dbReference type="Google" id="ProtNLM"/>
    </source>
</evidence>
<organism evidence="1 2">
    <name type="scientific">Pseudomonas syringae</name>
    <dbReference type="NCBI Taxonomy" id="317"/>
    <lineage>
        <taxon>Bacteria</taxon>
        <taxon>Pseudomonadati</taxon>
        <taxon>Pseudomonadota</taxon>
        <taxon>Gammaproteobacteria</taxon>
        <taxon>Pseudomonadales</taxon>
        <taxon>Pseudomonadaceae</taxon>
        <taxon>Pseudomonas</taxon>
    </lineage>
</organism>
<protein>
    <recommendedName>
        <fullName evidence="3">WbqC-like protein</fullName>
    </recommendedName>
</protein>
<dbReference type="RefSeq" id="WP_020289551.1">
    <property type="nucleotide sequence ID" value="NZ_JPQT01000152.1"/>
</dbReference>
<dbReference type="PATRIC" id="fig|317.174.peg.5606"/>
<sequence>MNNTLAIMQPYFFPYLGYFQLIAAAERGVIFDTAQYCRKTWMNRNRILDAKGGWQYINVPVSTTLGTSIQATTVIDHAAALQRILGQLEHYRGKAPFYQKVRDLIRNTFASVRDNGVGELNTQSLKTTCDYLDLPFSWKPHSAMDLQLPPIQHPGQWALEISSALEASRYINAPGGRAIFVASEWQQRGIELRFLDVSTFVYDTAPYEFIGNLSILDVLMWNPPGDVTAYIHENTRTAC</sequence>
<dbReference type="Proteomes" id="UP000028643">
    <property type="component" value="Unassembled WGS sequence"/>
</dbReference>
<evidence type="ECO:0000313" key="1">
    <source>
        <dbReference type="EMBL" id="KFE44921.1"/>
    </source>
</evidence>
<dbReference type="EMBL" id="JPQT01000152">
    <property type="protein sequence ID" value="KFE44921.1"/>
    <property type="molecule type" value="Genomic_DNA"/>
</dbReference>
<accession>A0A085UP08</accession>
<dbReference type="InterPro" id="IPR014985">
    <property type="entry name" value="WbqC"/>
</dbReference>
<dbReference type="Pfam" id="PF08889">
    <property type="entry name" value="WbqC"/>
    <property type="match status" value="1"/>
</dbReference>
<proteinExistence type="predicted"/>
<name>A0A085UP08_PSESX</name>
<gene>
    <name evidence="1" type="ORF">IV02_27440</name>
</gene>
<comment type="caution">
    <text evidence="1">The sequence shown here is derived from an EMBL/GenBank/DDBJ whole genome shotgun (WGS) entry which is preliminary data.</text>
</comment>
<reference evidence="1 2" key="1">
    <citation type="submission" date="2014-07" db="EMBL/GenBank/DDBJ databases">
        <title>Draft Genome Sequences of Environmental Pseudomonas syringae strains.</title>
        <authorList>
            <person name="Baltrus D.A."/>
            <person name="Berge O."/>
            <person name="Morris C."/>
        </authorList>
    </citation>
    <scope>NUCLEOTIDE SEQUENCE [LARGE SCALE GENOMIC DNA]</scope>
    <source>
        <strain evidence="1 2">CEB003</strain>
    </source>
</reference>
<evidence type="ECO:0000313" key="2">
    <source>
        <dbReference type="Proteomes" id="UP000028643"/>
    </source>
</evidence>